<dbReference type="Proteomes" id="UP000499080">
    <property type="component" value="Unassembled WGS sequence"/>
</dbReference>
<evidence type="ECO:0000313" key="1">
    <source>
        <dbReference type="EMBL" id="GBL77547.1"/>
    </source>
</evidence>
<accession>A0A4Y2AD81</accession>
<keyword evidence="2" id="KW-1185">Reference proteome</keyword>
<comment type="caution">
    <text evidence="1">The sequence shown here is derived from an EMBL/GenBank/DDBJ whole genome shotgun (WGS) entry which is preliminary data.</text>
</comment>
<reference evidence="1 2" key="1">
    <citation type="journal article" date="2019" name="Sci. Rep.">
        <title>Orb-weaving spider Araneus ventricosus genome elucidates the spidroin gene catalogue.</title>
        <authorList>
            <person name="Kono N."/>
            <person name="Nakamura H."/>
            <person name="Ohtoshi R."/>
            <person name="Moran D.A.P."/>
            <person name="Shinohara A."/>
            <person name="Yoshida Y."/>
            <person name="Fujiwara M."/>
            <person name="Mori M."/>
            <person name="Tomita M."/>
            <person name="Arakawa K."/>
        </authorList>
    </citation>
    <scope>NUCLEOTIDE SEQUENCE [LARGE SCALE GENOMIC DNA]</scope>
</reference>
<name>A0A4Y2AD81_ARAVE</name>
<proteinExistence type="predicted"/>
<gene>
    <name evidence="1" type="ORF">AVEN_41920_1</name>
</gene>
<evidence type="ECO:0000313" key="2">
    <source>
        <dbReference type="Proteomes" id="UP000499080"/>
    </source>
</evidence>
<dbReference type="EMBL" id="BGPR01000012">
    <property type="protein sequence ID" value="GBL77547.1"/>
    <property type="molecule type" value="Genomic_DNA"/>
</dbReference>
<protein>
    <submittedName>
        <fullName evidence="1">Uncharacterized protein</fullName>
    </submittedName>
</protein>
<dbReference type="AlphaFoldDB" id="A0A4Y2AD81"/>
<sequence>MNNHQKIQHDIGLIVIKYKGLAEFLRVIVVFLLDPSSSSSSCSLGVVSSIHQCLTFCFFCSGLTFSKFQSMLVHVFIILLEKVGLPFDDIRIIFLFGPDETSKVKTVPYGKYPV</sequence>
<organism evidence="1 2">
    <name type="scientific">Araneus ventricosus</name>
    <name type="common">Orbweaver spider</name>
    <name type="synonym">Epeira ventricosa</name>
    <dbReference type="NCBI Taxonomy" id="182803"/>
    <lineage>
        <taxon>Eukaryota</taxon>
        <taxon>Metazoa</taxon>
        <taxon>Ecdysozoa</taxon>
        <taxon>Arthropoda</taxon>
        <taxon>Chelicerata</taxon>
        <taxon>Arachnida</taxon>
        <taxon>Araneae</taxon>
        <taxon>Araneomorphae</taxon>
        <taxon>Entelegynae</taxon>
        <taxon>Araneoidea</taxon>
        <taxon>Araneidae</taxon>
        <taxon>Araneus</taxon>
    </lineage>
</organism>